<dbReference type="Pfam" id="PF23239">
    <property type="entry name" value="DUF7069"/>
    <property type="match status" value="1"/>
</dbReference>
<evidence type="ECO:0000256" key="3">
    <source>
        <dbReference type="SAM" id="MobiDB-lite"/>
    </source>
</evidence>
<dbReference type="OrthoDB" id="5416940at2759"/>
<dbReference type="PANTHER" id="PTHR46082:SF11">
    <property type="entry name" value="AAA+ ATPASE DOMAIN-CONTAINING PROTEIN-RELATED"/>
    <property type="match status" value="1"/>
</dbReference>
<dbReference type="SUPFAM" id="SSF53167">
    <property type="entry name" value="Purine and uridine phosphorylases"/>
    <property type="match status" value="1"/>
</dbReference>
<feature type="region of interest" description="Disordered" evidence="3">
    <location>
        <begin position="183"/>
        <end position="206"/>
    </location>
</feature>
<dbReference type="Gene3D" id="3.40.50.1580">
    <property type="entry name" value="Nucleoside phosphorylase domain"/>
    <property type="match status" value="1"/>
</dbReference>
<dbReference type="SUPFAM" id="SSF52540">
    <property type="entry name" value="P-loop containing nucleoside triphosphate hydrolases"/>
    <property type="match status" value="1"/>
</dbReference>
<dbReference type="Gene3D" id="1.25.40.20">
    <property type="entry name" value="Ankyrin repeat-containing domain"/>
    <property type="match status" value="2"/>
</dbReference>
<feature type="domain" description="DUF7069" evidence="6">
    <location>
        <begin position="587"/>
        <end position="654"/>
    </location>
</feature>
<dbReference type="InterPro" id="IPR002110">
    <property type="entry name" value="Ankyrin_rpt"/>
</dbReference>
<feature type="repeat" description="ANK" evidence="2">
    <location>
        <begin position="895"/>
        <end position="927"/>
    </location>
</feature>
<dbReference type="InterPro" id="IPR055497">
    <property type="entry name" value="DUF7069"/>
</dbReference>
<name>A0A2B7WWW9_9EURO</name>
<accession>A0A2B7WWW9</accession>
<dbReference type="InterPro" id="IPR035994">
    <property type="entry name" value="Nucleoside_phosphorylase_sf"/>
</dbReference>
<dbReference type="GO" id="GO:0009116">
    <property type="term" value="P:nucleoside metabolic process"/>
    <property type="evidence" value="ECO:0007669"/>
    <property type="project" value="InterPro"/>
</dbReference>
<evidence type="ECO:0000259" key="5">
    <source>
        <dbReference type="Pfam" id="PF22939"/>
    </source>
</evidence>
<reference evidence="8 9" key="1">
    <citation type="submission" date="2017-10" db="EMBL/GenBank/DDBJ databases">
        <title>Comparative genomics in systemic dimorphic fungi from Ajellomycetaceae.</title>
        <authorList>
            <person name="Munoz J.F."/>
            <person name="Mcewen J.G."/>
            <person name="Clay O.K."/>
            <person name="Cuomo C.A."/>
        </authorList>
    </citation>
    <scope>NUCLEOTIDE SEQUENCE [LARGE SCALE GENOMIC DNA]</scope>
    <source>
        <strain evidence="8 9">UAMH130</strain>
    </source>
</reference>
<dbReference type="InterPro" id="IPR027417">
    <property type="entry name" value="P-loop_NTPase"/>
</dbReference>
<dbReference type="PRINTS" id="PR01415">
    <property type="entry name" value="ANKYRIN"/>
</dbReference>
<evidence type="ECO:0000256" key="2">
    <source>
        <dbReference type="PROSITE-ProRule" id="PRU00023"/>
    </source>
</evidence>
<dbReference type="SUPFAM" id="SSF48403">
    <property type="entry name" value="Ankyrin repeat"/>
    <property type="match status" value="1"/>
</dbReference>
<dbReference type="InterPro" id="IPR056884">
    <property type="entry name" value="NPHP3-like_N"/>
</dbReference>
<feature type="non-terminal residue" evidence="8">
    <location>
        <position position="1049"/>
    </location>
</feature>
<feature type="repeat" description="ANK" evidence="2">
    <location>
        <begin position="928"/>
        <end position="960"/>
    </location>
</feature>
<dbReference type="PROSITE" id="PS50297">
    <property type="entry name" value="ANK_REP_REGION"/>
    <property type="match status" value="4"/>
</dbReference>
<organism evidence="8 9">
    <name type="scientific">Blastomyces parvus</name>
    <dbReference type="NCBI Taxonomy" id="2060905"/>
    <lineage>
        <taxon>Eukaryota</taxon>
        <taxon>Fungi</taxon>
        <taxon>Dikarya</taxon>
        <taxon>Ascomycota</taxon>
        <taxon>Pezizomycotina</taxon>
        <taxon>Eurotiomycetes</taxon>
        <taxon>Eurotiomycetidae</taxon>
        <taxon>Onygenales</taxon>
        <taxon>Ajellomycetaceae</taxon>
        <taxon>Blastomyces</taxon>
    </lineage>
</organism>
<comment type="caution">
    <text evidence="8">The sequence shown here is derived from an EMBL/GenBank/DDBJ whole genome shotgun (WGS) entry which is preliminary data.</text>
</comment>
<dbReference type="InterPro" id="IPR000845">
    <property type="entry name" value="Nucleoside_phosphorylase_d"/>
</dbReference>
<dbReference type="Pfam" id="PF00023">
    <property type="entry name" value="Ank"/>
    <property type="match status" value="1"/>
</dbReference>
<feature type="repeat" description="ANK" evidence="2">
    <location>
        <begin position="960"/>
        <end position="992"/>
    </location>
</feature>
<gene>
    <name evidence="8" type="ORF">GX51_05404</name>
</gene>
<dbReference type="Pfam" id="PF22939">
    <property type="entry name" value="WHD_GPIID"/>
    <property type="match status" value="1"/>
</dbReference>
<feature type="domain" description="Nephrocystin 3-like N-terminal" evidence="7">
    <location>
        <begin position="395"/>
        <end position="557"/>
    </location>
</feature>
<dbReference type="Proteomes" id="UP000224080">
    <property type="component" value="Unassembled WGS sequence"/>
</dbReference>
<dbReference type="InterPro" id="IPR054471">
    <property type="entry name" value="GPIID_WHD"/>
</dbReference>
<dbReference type="Pfam" id="PF12796">
    <property type="entry name" value="Ank_2"/>
    <property type="match status" value="2"/>
</dbReference>
<dbReference type="InterPro" id="IPR036770">
    <property type="entry name" value="Ankyrin_rpt-contain_sf"/>
</dbReference>
<evidence type="ECO:0000259" key="6">
    <source>
        <dbReference type="Pfam" id="PF23239"/>
    </source>
</evidence>
<evidence type="ECO:0000256" key="1">
    <source>
        <dbReference type="ARBA" id="ARBA00022737"/>
    </source>
</evidence>
<feature type="domain" description="GPI inositol-deacylase winged helix" evidence="5">
    <location>
        <begin position="666"/>
        <end position="754"/>
    </location>
</feature>
<keyword evidence="1" id="KW-0677">Repeat</keyword>
<dbReference type="Pfam" id="PF01048">
    <property type="entry name" value="PNP_UDP_1"/>
    <property type="match status" value="1"/>
</dbReference>
<evidence type="ECO:0000313" key="8">
    <source>
        <dbReference type="EMBL" id="PGH01089.1"/>
    </source>
</evidence>
<proteinExistence type="predicted"/>
<feature type="domain" description="Nucleoside phosphorylase" evidence="4">
    <location>
        <begin position="10"/>
        <end position="303"/>
    </location>
</feature>
<dbReference type="InterPro" id="IPR053137">
    <property type="entry name" value="NLR-like"/>
</dbReference>
<dbReference type="PROSITE" id="PS50088">
    <property type="entry name" value="ANK_REPEAT"/>
    <property type="match status" value="4"/>
</dbReference>
<dbReference type="AlphaFoldDB" id="A0A2B7WWW9"/>
<keyword evidence="9" id="KW-1185">Reference proteome</keyword>
<dbReference type="SMART" id="SM00248">
    <property type="entry name" value="ANK"/>
    <property type="match status" value="5"/>
</dbReference>
<dbReference type="Pfam" id="PF24883">
    <property type="entry name" value="NPHP3_N"/>
    <property type="match status" value="1"/>
</dbReference>
<dbReference type="PANTHER" id="PTHR46082">
    <property type="entry name" value="ATP/GTP-BINDING PROTEIN-RELATED"/>
    <property type="match status" value="1"/>
</dbReference>
<dbReference type="Gene3D" id="3.40.50.300">
    <property type="entry name" value="P-loop containing nucleotide triphosphate hydrolases"/>
    <property type="match status" value="1"/>
</dbReference>
<evidence type="ECO:0000259" key="7">
    <source>
        <dbReference type="Pfam" id="PF24883"/>
    </source>
</evidence>
<dbReference type="GO" id="GO:0003824">
    <property type="term" value="F:catalytic activity"/>
    <property type="evidence" value="ECO:0007669"/>
    <property type="project" value="InterPro"/>
</dbReference>
<dbReference type="STRING" id="2060905.A0A2B7WWW9"/>
<evidence type="ECO:0000259" key="4">
    <source>
        <dbReference type="Pfam" id="PF01048"/>
    </source>
</evidence>
<evidence type="ECO:0000313" key="9">
    <source>
        <dbReference type="Proteomes" id="UP000224080"/>
    </source>
</evidence>
<keyword evidence="2" id="KW-0040">ANK repeat</keyword>
<sequence length="1049" mass="117327">MSSQNTKYTVGWICAIPTELVAARAFLDENHEGPVYTGPNDANSYTLGSIGGHNVVMACLPHGEYGIASAASVAKDMLHSFPDIRIGLMVGIGGGAPSERHDIRLGDIVVSTPGENHGGVFQYDFGKTMQGRRFQTTGFLNKPPSSLLAAVTSLKVEYELGDHELDSAISDILDKKPKLRKKYKQPDPCTDRLYQKGSIHPSNSEASGAATCAETCDIHQLIPRPERLEEDDNPAIHYGLIASANQLMKDASVRDELSAEKNVLCFEMEAAGLMNSFPCLVIRGICDYSDSHKNKEWQGYAAMAAAAYAKDLLRKIHPSRVEAEKKISDVLSGLHEVAAEHRDIAQKQLELQQDIAKQTLSDKQKTCLRLFRLTKSTEDTTYEWYKDRVEDRVEGTCEWFLRHHNFQEWLKQESGLLLVTADPGCGKSVLAKYLIDCELPGLATICYFFFKDQDQNTVRQALCALLHQLISQKPSLIQHAMKLFDKNGPDLTNSTSSLWNILKDAVRDPEAGPVIVVLDALDECEASELEDLVRNVKGQFRSSESGYGKLKYLLTSRAYEQIASDFRALSHTSPHIHIPGEEESKKISEEVNLVIRHRVERLASEKELSDRVKHHLVERLLKIQHRTYLWVYLVFDYLRAEDFKRTPKGVDSTIDTLPENVNQAYEQILNKSNRHSTVRKVLSIILAAARPLTLSEMNVAMSIDHTSESIYDLDLESNKDFKIRLRSWCGLFVSIYQSKVHFLHQTAREFLLSNLSPPATIPMELHWHHSISIHDAHRALAEPCVRYLNFLNSEASPDINSYTFLDYSAEFWVLHLREALMSNEDPTLISLALGISDPDLRAYSVWSKIYFDRKITIPLPSRSSTAILVASYFGLSAVAKLLVDKDAGLESTDEHGRTPLSYAAEGGYKEVVMLLLENGVNIGSNNQYTHAPLTYAVVKGHEEVVKLLLDKGAMESKNDIGWTPLFLPAKLGHETVVKLLLDKGANLESKDIAGRTPLFWAAWNGKEAVVKLLLENGADLESKDDTGMTPLSWFAWNGDKAAIKLLVEN</sequence>
<dbReference type="EMBL" id="PDNC01000076">
    <property type="protein sequence ID" value="PGH01089.1"/>
    <property type="molecule type" value="Genomic_DNA"/>
</dbReference>
<protein>
    <submittedName>
        <fullName evidence="8">Uncharacterized protein</fullName>
    </submittedName>
</protein>
<feature type="repeat" description="ANK" evidence="2">
    <location>
        <begin position="993"/>
        <end position="1025"/>
    </location>
</feature>